<comment type="similarity">
    <text evidence="1">Belongs to the polysaccharide synthase family.</text>
</comment>
<dbReference type="InterPro" id="IPR051203">
    <property type="entry name" value="Polysaccharide_Synthase-Rel"/>
</dbReference>
<feature type="transmembrane region" description="Helical" evidence="2">
    <location>
        <begin position="59"/>
        <end position="77"/>
    </location>
</feature>
<keyword evidence="5" id="KW-1185">Reference proteome</keyword>
<accession>A0ABV0EFB8</accession>
<gene>
    <name evidence="4" type="ORF">V6E02_04270</name>
</gene>
<dbReference type="RefSeq" id="WP_347307471.1">
    <property type="nucleotide sequence ID" value="NZ_JBAJEX010000002.1"/>
</dbReference>
<keyword evidence="2" id="KW-1133">Transmembrane helix</keyword>
<evidence type="ECO:0000259" key="3">
    <source>
        <dbReference type="Pfam" id="PF02719"/>
    </source>
</evidence>
<dbReference type="PANTHER" id="PTHR43318">
    <property type="entry name" value="UDP-N-ACETYLGLUCOSAMINE 4,6-DEHYDRATASE"/>
    <property type="match status" value="1"/>
</dbReference>
<feature type="transmembrane region" description="Helical" evidence="2">
    <location>
        <begin position="89"/>
        <end position="111"/>
    </location>
</feature>
<organism evidence="4 5">
    <name type="scientific">Thiobacter aerophilum</name>
    <dbReference type="NCBI Taxonomy" id="3121275"/>
    <lineage>
        <taxon>Bacteria</taxon>
        <taxon>Pseudomonadati</taxon>
        <taxon>Pseudomonadota</taxon>
        <taxon>Betaproteobacteria</taxon>
        <taxon>Burkholderiales</taxon>
        <taxon>Thiobacteraceae</taxon>
        <taxon>Thiobacter</taxon>
    </lineage>
</organism>
<sequence>MRFFRLGNPLLPWRHPRAALAFAHDLVAAGVAWWLAFWLRFSPDWPEQFQHLMEQGLPWVVLVQGGCFIGFGLYRGMWRFASLPDLKRILLAVAVAALVAPATLLLLAPGVVLPRSVLLLDPLLLAMIMGGSRLAYRAFKEHRLAALAHPERRPALILGAGSAADFFLRELRRHPSGLRPVGLLDDNRAKQGRRLQDVPVLGALDDLPRLAQRMGAELAVLAMPAAPHAVKRRAAELALKAGVELLTLPALEDLLAGRVTIQSLRGLELEDLLGRDPVTLDLEGLTHAIGGRTVMVTGGAGSIGSELVRQLAAFRPARLVLVDASEYGLYRMGEECAQRFPDLAVELVAADVRDGARMTALLAHWRPVWVYHAAAYKHVPLMEQDNALECLKNNVLGTWVTARAAIAAAVEKFVLVSTDKAVNPTNVMGASKRLAELVCQSLEGQGTHFLSVRFGNVLGSSGSVVPKFRAQIEAGGPVTVTHPEVVRYFMTIPEAAQLVLQAGLMGRGGEIFVLDMGEPVKIVDLARLMIRLAGRTEADIPIVFTGLRPGEKLYEELLADAEATLPTPHPRVRVAKAAGEYGCVDAALAWIQATTDAGPETVRVQLAQWLRDYRPERMGAAAASAGVVQRAHTRA</sequence>
<name>A0ABV0EFB8_9BURK</name>
<evidence type="ECO:0000256" key="2">
    <source>
        <dbReference type="SAM" id="Phobius"/>
    </source>
</evidence>
<evidence type="ECO:0000313" key="5">
    <source>
        <dbReference type="Proteomes" id="UP001482231"/>
    </source>
</evidence>
<dbReference type="Pfam" id="PF02719">
    <property type="entry name" value="Polysacc_synt_2"/>
    <property type="match status" value="1"/>
</dbReference>
<protein>
    <submittedName>
        <fullName evidence="4">Nucleoside-diphosphate sugar epimerase/dehydratase</fullName>
    </submittedName>
</protein>
<dbReference type="PANTHER" id="PTHR43318:SF1">
    <property type="entry name" value="POLYSACCHARIDE BIOSYNTHESIS PROTEIN EPSC-RELATED"/>
    <property type="match status" value="1"/>
</dbReference>
<feature type="transmembrane region" description="Helical" evidence="2">
    <location>
        <begin position="20"/>
        <end position="39"/>
    </location>
</feature>
<keyword evidence="2" id="KW-0812">Transmembrane</keyword>
<dbReference type="SUPFAM" id="SSF51735">
    <property type="entry name" value="NAD(P)-binding Rossmann-fold domains"/>
    <property type="match status" value="2"/>
</dbReference>
<reference evidence="4 5" key="1">
    <citation type="submission" date="2024-02" db="EMBL/GenBank/DDBJ databases">
        <title>New thermophilic sulfur-oxidizing bacteria from a hot springs of the Uzon caldera (Kamchatka, Russia).</title>
        <authorList>
            <person name="Dukat A.M."/>
            <person name="Elcheninov A.G."/>
            <person name="Frolov E.N."/>
        </authorList>
    </citation>
    <scope>NUCLEOTIDE SEQUENCE [LARGE SCALE GENOMIC DNA]</scope>
    <source>
        <strain evidence="4 5">AK1</strain>
    </source>
</reference>
<keyword evidence="2" id="KW-0472">Membrane</keyword>
<dbReference type="CDD" id="cd05237">
    <property type="entry name" value="UDP_invert_4-6DH_SDR_e"/>
    <property type="match status" value="1"/>
</dbReference>
<evidence type="ECO:0000256" key="1">
    <source>
        <dbReference type="ARBA" id="ARBA00007430"/>
    </source>
</evidence>
<feature type="domain" description="Polysaccharide biosynthesis protein CapD-like" evidence="3">
    <location>
        <begin position="294"/>
        <end position="575"/>
    </location>
</feature>
<comment type="caution">
    <text evidence="4">The sequence shown here is derived from an EMBL/GenBank/DDBJ whole genome shotgun (WGS) entry which is preliminary data.</text>
</comment>
<evidence type="ECO:0000313" key="4">
    <source>
        <dbReference type="EMBL" id="MEO1766423.1"/>
    </source>
</evidence>
<dbReference type="InterPro" id="IPR036291">
    <property type="entry name" value="NAD(P)-bd_dom_sf"/>
</dbReference>
<dbReference type="Gene3D" id="3.40.50.720">
    <property type="entry name" value="NAD(P)-binding Rossmann-like Domain"/>
    <property type="match status" value="2"/>
</dbReference>
<dbReference type="InterPro" id="IPR003869">
    <property type="entry name" value="Polysac_CapD-like"/>
</dbReference>
<proteinExistence type="inferred from homology"/>
<dbReference type="EMBL" id="JBAJEX010000002">
    <property type="protein sequence ID" value="MEO1766423.1"/>
    <property type="molecule type" value="Genomic_DNA"/>
</dbReference>
<dbReference type="Proteomes" id="UP001482231">
    <property type="component" value="Unassembled WGS sequence"/>
</dbReference>